<evidence type="ECO:0000256" key="1">
    <source>
        <dbReference type="SAM" id="MobiDB-lite"/>
    </source>
</evidence>
<name>A0A1I5U8D5_9RHOB</name>
<dbReference type="InterPro" id="IPR022062">
    <property type="entry name" value="DUF3618"/>
</dbReference>
<dbReference type="EMBL" id="FOXA01000018">
    <property type="protein sequence ID" value="SFP91541.1"/>
    <property type="molecule type" value="Genomic_DNA"/>
</dbReference>
<keyword evidence="3" id="KW-1185">Reference proteome</keyword>
<reference evidence="2 3" key="1">
    <citation type="submission" date="2016-10" db="EMBL/GenBank/DDBJ databases">
        <authorList>
            <person name="de Groot N.N."/>
        </authorList>
    </citation>
    <scope>NUCLEOTIDE SEQUENCE [LARGE SCALE GENOMIC DNA]</scope>
    <source>
        <strain evidence="2 3">DSM 19547</strain>
    </source>
</reference>
<dbReference type="OrthoDB" id="7471221at2"/>
<dbReference type="Proteomes" id="UP000199356">
    <property type="component" value="Unassembled WGS sequence"/>
</dbReference>
<accession>A0A1I5U8D5</accession>
<dbReference type="RefSeq" id="WP_093424538.1">
    <property type="nucleotide sequence ID" value="NZ_FOXA01000018.1"/>
</dbReference>
<protein>
    <recommendedName>
        <fullName evidence="4">DUF3618 domain-containing protein</fullName>
    </recommendedName>
</protein>
<feature type="compositionally biased region" description="Low complexity" evidence="1">
    <location>
        <begin position="238"/>
        <end position="247"/>
    </location>
</feature>
<dbReference type="Pfam" id="PF12277">
    <property type="entry name" value="DUF3618"/>
    <property type="match status" value="1"/>
</dbReference>
<feature type="region of interest" description="Disordered" evidence="1">
    <location>
        <begin position="91"/>
        <end position="255"/>
    </location>
</feature>
<proteinExistence type="predicted"/>
<feature type="compositionally biased region" description="Basic and acidic residues" evidence="1">
    <location>
        <begin position="91"/>
        <end position="113"/>
    </location>
</feature>
<dbReference type="STRING" id="441119.SAMN04488047_11835"/>
<sequence length="255" mass="26663">MATESRSPREIERDIEAERARLRETVDEAFNRLTFEDAWNRAGLYMRDNRAEFGQTLGAVMRERPVGVALTAIGLAWLFFGPKSNVEPRRVRYGRHERDPRDFGADPLARQRDPVAGQPAARSAYASPTAPARPPSDAARTGSSHTGSATGAHARGSRATEQGTVPSPSTTGVGAGRPAGPPSSEPTAPGKTTPPKGDAATPGASPTNRASGLDAPHSEPRTGPKLAAPGAAPHESTSPSSAPRAPAKGSTEKKP</sequence>
<feature type="compositionally biased region" description="Low complexity" evidence="1">
    <location>
        <begin position="186"/>
        <end position="197"/>
    </location>
</feature>
<organism evidence="2 3">
    <name type="scientific">Tranquillimonas alkanivorans</name>
    <dbReference type="NCBI Taxonomy" id="441119"/>
    <lineage>
        <taxon>Bacteria</taxon>
        <taxon>Pseudomonadati</taxon>
        <taxon>Pseudomonadota</taxon>
        <taxon>Alphaproteobacteria</taxon>
        <taxon>Rhodobacterales</taxon>
        <taxon>Roseobacteraceae</taxon>
        <taxon>Tranquillimonas</taxon>
    </lineage>
</organism>
<gene>
    <name evidence="2" type="ORF">SAMN04488047_11835</name>
</gene>
<evidence type="ECO:0000313" key="2">
    <source>
        <dbReference type="EMBL" id="SFP91541.1"/>
    </source>
</evidence>
<feature type="compositionally biased region" description="Polar residues" evidence="1">
    <location>
        <begin position="159"/>
        <end position="172"/>
    </location>
</feature>
<dbReference type="AlphaFoldDB" id="A0A1I5U8D5"/>
<evidence type="ECO:0008006" key="4">
    <source>
        <dbReference type="Google" id="ProtNLM"/>
    </source>
</evidence>
<evidence type="ECO:0000313" key="3">
    <source>
        <dbReference type="Proteomes" id="UP000199356"/>
    </source>
</evidence>